<keyword evidence="1" id="KW-0489">Methyltransferase</keyword>
<organism evidence="5 6">
    <name type="scientific">Halobacteriovorax vibrionivorans</name>
    <dbReference type="NCBI Taxonomy" id="2152716"/>
    <lineage>
        <taxon>Bacteria</taxon>
        <taxon>Pseudomonadati</taxon>
        <taxon>Bdellovibrionota</taxon>
        <taxon>Bacteriovoracia</taxon>
        <taxon>Bacteriovoracales</taxon>
        <taxon>Halobacteriovoraceae</taxon>
        <taxon>Halobacteriovorax</taxon>
    </lineage>
</organism>
<evidence type="ECO:0000259" key="4">
    <source>
        <dbReference type="Pfam" id="PF10672"/>
    </source>
</evidence>
<evidence type="ECO:0000313" key="5">
    <source>
        <dbReference type="EMBL" id="RZF20727.1"/>
    </source>
</evidence>
<gene>
    <name evidence="5" type="ORF">DAY19_12130</name>
</gene>
<dbReference type="RefSeq" id="WP_115362836.1">
    <property type="nucleotide sequence ID" value="NZ_QDKL01000003.1"/>
</dbReference>
<accession>A0ABY0IDN1</accession>
<dbReference type="CDD" id="cd02440">
    <property type="entry name" value="AdoMet_MTases"/>
    <property type="match status" value="1"/>
</dbReference>
<dbReference type="PANTHER" id="PTHR43042">
    <property type="entry name" value="SAM-DEPENDENT METHYLTRANSFERASE"/>
    <property type="match status" value="1"/>
</dbReference>
<dbReference type="PANTHER" id="PTHR43042:SF3">
    <property type="entry name" value="RIBOSOMAL RNA LARGE SUBUNIT METHYLTRANSFERASE YWBD-RELATED"/>
    <property type="match status" value="1"/>
</dbReference>
<dbReference type="InterPro" id="IPR029063">
    <property type="entry name" value="SAM-dependent_MTases_sf"/>
</dbReference>
<evidence type="ECO:0000313" key="6">
    <source>
        <dbReference type="Proteomes" id="UP000443582"/>
    </source>
</evidence>
<sequence length="314" mass="37100">MSAIHGRIKKLYRHKKKWARKNQIDSYRLYDRDIPDFPFIVDCHGPYCVIYRREIDRIDEKKNHLPLLIDALINECEYSEKNIVIKERKVQDETFQYTKESTHQDLVFNSKEGEIQFKLILNRYIDTGLFLDHRPLRQKLANEQLEDKNVLNLFCYTGSLSVASAHAGAIVTSVDMSNTYLNWAEDNFKLNDIDPNKHKFIREDVLKYLAHNAQKVLKEEEKYDLIILDPPSMSKSKKMEKLFDIQSDHVELINNCAKLLKKDGTLYFSNNLRSFKLDESVQESFDVKDLTKWSIPQDFHDAKIHKLYKINLHC</sequence>
<evidence type="ECO:0000256" key="3">
    <source>
        <dbReference type="ARBA" id="ARBA00022691"/>
    </source>
</evidence>
<protein>
    <recommendedName>
        <fullName evidence="4">S-adenosylmethionine-dependent methyltransferase domain-containing protein</fullName>
    </recommendedName>
</protein>
<proteinExistence type="predicted"/>
<comment type="caution">
    <text evidence="5">The sequence shown here is derived from an EMBL/GenBank/DDBJ whole genome shotgun (WGS) entry which is preliminary data.</text>
</comment>
<evidence type="ECO:0000256" key="2">
    <source>
        <dbReference type="ARBA" id="ARBA00022679"/>
    </source>
</evidence>
<keyword evidence="6" id="KW-1185">Reference proteome</keyword>
<evidence type="ECO:0000256" key="1">
    <source>
        <dbReference type="ARBA" id="ARBA00022603"/>
    </source>
</evidence>
<name>A0ABY0IDN1_9BACT</name>
<dbReference type="Gene3D" id="3.40.50.150">
    <property type="entry name" value="Vaccinia Virus protein VP39"/>
    <property type="match status" value="1"/>
</dbReference>
<dbReference type="EMBL" id="QDKL01000003">
    <property type="protein sequence ID" value="RZF20727.1"/>
    <property type="molecule type" value="Genomic_DNA"/>
</dbReference>
<dbReference type="Gene3D" id="3.30.750.80">
    <property type="entry name" value="RNA methyltransferase domain (HRMD) like"/>
    <property type="match status" value="1"/>
</dbReference>
<dbReference type="Pfam" id="PF10672">
    <property type="entry name" value="Methyltrans_SAM"/>
    <property type="match status" value="1"/>
</dbReference>
<dbReference type="InterPro" id="IPR019614">
    <property type="entry name" value="SAM-dep_methyl-trfase"/>
</dbReference>
<keyword evidence="3" id="KW-0949">S-adenosyl-L-methionine</keyword>
<dbReference type="Proteomes" id="UP000443582">
    <property type="component" value="Unassembled WGS sequence"/>
</dbReference>
<reference evidence="6" key="1">
    <citation type="journal article" date="2019" name="Int. J. Syst. Evol. Microbiol.">
        <title>Halobacteriovorax valvorus sp. nov., a novel prokaryotic predator isolated from coastal seawater of China.</title>
        <authorList>
            <person name="Chen M.-X."/>
        </authorList>
    </citation>
    <scope>NUCLEOTIDE SEQUENCE [LARGE SCALE GENOMIC DNA]</scope>
    <source>
        <strain evidence="6">BL9</strain>
    </source>
</reference>
<feature type="domain" description="S-adenosylmethionine-dependent methyltransferase" evidence="4">
    <location>
        <begin position="107"/>
        <end position="301"/>
    </location>
</feature>
<keyword evidence="2" id="KW-0808">Transferase</keyword>
<dbReference type="SUPFAM" id="SSF53335">
    <property type="entry name" value="S-adenosyl-L-methionine-dependent methyltransferases"/>
    <property type="match status" value="1"/>
</dbReference>